<dbReference type="GO" id="GO:0009055">
    <property type="term" value="F:electron transfer activity"/>
    <property type="evidence" value="ECO:0007669"/>
    <property type="project" value="InterPro"/>
</dbReference>
<dbReference type="GO" id="GO:0020037">
    <property type="term" value="F:heme binding"/>
    <property type="evidence" value="ECO:0007669"/>
    <property type="project" value="InterPro"/>
</dbReference>
<keyword evidence="7" id="KW-1185">Reference proteome</keyword>
<dbReference type="Pfam" id="PF13442">
    <property type="entry name" value="Cytochrome_CBB3"/>
    <property type="match status" value="1"/>
</dbReference>
<dbReference type="SUPFAM" id="SSF46626">
    <property type="entry name" value="Cytochrome c"/>
    <property type="match status" value="1"/>
</dbReference>
<reference evidence="6 7" key="1">
    <citation type="journal article" date="2012" name="J. Bacteriol.">
        <title>Complete Genome Sequence of Leptospirillum ferrooxidans Strain C2-3, Isolated from a Fresh Volcanic Ash Deposit on the Island of Miyake, Japan.</title>
        <authorList>
            <person name="Fujimura R."/>
            <person name="Sato Y."/>
            <person name="Nishizawa T."/>
            <person name="Oshima K."/>
            <person name="Kim S.-W."/>
            <person name="Hattori M."/>
            <person name="Kamijo T."/>
            <person name="Ohta H."/>
        </authorList>
    </citation>
    <scope>NUCLEOTIDE SEQUENCE [LARGE SCALE GENOMIC DNA]</scope>
    <source>
        <strain evidence="6 7">C2-3</strain>
    </source>
</reference>
<evidence type="ECO:0000313" key="7">
    <source>
        <dbReference type="Proteomes" id="UP000007382"/>
    </source>
</evidence>
<dbReference type="InterPro" id="IPR009056">
    <property type="entry name" value="Cyt_c-like_dom"/>
</dbReference>
<dbReference type="InterPro" id="IPR036909">
    <property type="entry name" value="Cyt_c-like_dom_sf"/>
</dbReference>
<feature type="domain" description="Cytochrome c" evidence="5">
    <location>
        <begin position="34"/>
        <end position="121"/>
    </location>
</feature>
<protein>
    <recommendedName>
        <fullName evidence="5">Cytochrome c domain-containing protein</fullName>
    </recommendedName>
</protein>
<dbReference type="eggNOG" id="COG2010">
    <property type="taxonomic scope" value="Bacteria"/>
</dbReference>
<dbReference type="KEGG" id="lfc:LFE_0375"/>
<dbReference type="PROSITE" id="PS51007">
    <property type="entry name" value="CYTC"/>
    <property type="match status" value="1"/>
</dbReference>
<dbReference type="HOGENOM" id="CLU_101159_6_2_0"/>
<evidence type="ECO:0000313" key="6">
    <source>
        <dbReference type="EMBL" id="BAM06096.1"/>
    </source>
</evidence>
<evidence type="ECO:0000256" key="4">
    <source>
        <dbReference type="PROSITE-ProRule" id="PRU00433"/>
    </source>
</evidence>
<accession>I0ILE7</accession>
<dbReference type="PATRIC" id="fig|1162668.3.peg.439"/>
<keyword evidence="2 4" id="KW-0479">Metal-binding</keyword>
<keyword evidence="1 4" id="KW-0349">Heme</keyword>
<name>I0ILE7_LEPFC</name>
<dbReference type="Proteomes" id="UP000007382">
    <property type="component" value="Chromosome"/>
</dbReference>
<evidence type="ECO:0000256" key="1">
    <source>
        <dbReference type="ARBA" id="ARBA00022617"/>
    </source>
</evidence>
<organism evidence="6 7">
    <name type="scientific">Leptospirillum ferrooxidans (strain C2-3)</name>
    <dbReference type="NCBI Taxonomy" id="1162668"/>
    <lineage>
        <taxon>Bacteria</taxon>
        <taxon>Pseudomonadati</taxon>
        <taxon>Nitrospirota</taxon>
        <taxon>Nitrospiria</taxon>
        <taxon>Nitrospirales</taxon>
        <taxon>Nitrospiraceae</taxon>
        <taxon>Leptospirillum</taxon>
    </lineage>
</organism>
<dbReference type="Gene3D" id="1.10.760.10">
    <property type="entry name" value="Cytochrome c-like domain"/>
    <property type="match status" value="1"/>
</dbReference>
<dbReference type="STRING" id="1162668.LFE_0375"/>
<evidence type="ECO:0000256" key="2">
    <source>
        <dbReference type="ARBA" id="ARBA00022723"/>
    </source>
</evidence>
<reference evidence="7" key="2">
    <citation type="submission" date="2012-03" db="EMBL/GenBank/DDBJ databases">
        <title>The complete genome sequence of the pioneer microbe on fresh volcanic deposit, Leptospirillum ferrooxidans strain C2-3.</title>
        <authorList>
            <person name="Fujimura R."/>
            <person name="Sato Y."/>
            <person name="Nishizawa T."/>
            <person name="Nanba K."/>
            <person name="Oshima K."/>
            <person name="Hattori M."/>
            <person name="Kamijo T."/>
            <person name="Ohta H."/>
        </authorList>
    </citation>
    <scope>NUCLEOTIDE SEQUENCE [LARGE SCALE GENOMIC DNA]</scope>
    <source>
        <strain evidence="7">C2-3</strain>
    </source>
</reference>
<evidence type="ECO:0000256" key="3">
    <source>
        <dbReference type="ARBA" id="ARBA00023004"/>
    </source>
</evidence>
<sequence>MEDTLIRRAILLLGMFLALEAIGHGKEAFALAPADPVDGKVVYNHYCVACHGPQGNGQGLAAPAMFPHPANFTDPNLWKGRSDAFFINVITNGRKRVMPPWWDVITAQEIQDVYAYVKTTFKPK</sequence>
<evidence type="ECO:0000259" key="5">
    <source>
        <dbReference type="PROSITE" id="PS51007"/>
    </source>
</evidence>
<dbReference type="GO" id="GO:0046872">
    <property type="term" value="F:metal ion binding"/>
    <property type="evidence" value="ECO:0007669"/>
    <property type="project" value="UniProtKB-KW"/>
</dbReference>
<proteinExistence type="predicted"/>
<keyword evidence="3 4" id="KW-0408">Iron</keyword>
<dbReference type="AlphaFoldDB" id="I0ILE7"/>
<gene>
    <name evidence="6" type="ordered locus">LFE_0375</name>
</gene>
<dbReference type="EMBL" id="AP012342">
    <property type="protein sequence ID" value="BAM06096.1"/>
    <property type="molecule type" value="Genomic_DNA"/>
</dbReference>